<evidence type="ECO:0000313" key="1">
    <source>
        <dbReference type="EMBL" id="MBD2864933.1"/>
    </source>
</evidence>
<dbReference type="Proteomes" id="UP000639396">
    <property type="component" value="Unassembled WGS sequence"/>
</dbReference>
<organism evidence="1 2">
    <name type="scientific">Paenibacillus oceani</name>
    <dbReference type="NCBI Taxonomy" id="2772510"/>
    <lineage>
        <taxon>Bacteria</taxon>
        <taxon>Bacillati</taxon>
        <taxon>Bacillota</taxon>
        <taxon>Bacilli</taxon>
        <taxon>Bacillales</taxon>
        <taxon>Paenibacillaceae</taxon>
        <taxon>Paenibacillus</taxon>
    </lineage>
</organism>
<gene>
    <name evidence="1" type="ORF">IDH45_23420</name>
</gene>
<name>A0A927H227_9BACL</name>
<reference evidence="1" key="1">
    <citation type="submission" date="2020-09" db="EMBL/GenBank/DDBJ databases">
        <title>A novel bacterium of genus Paenibacillus, isolated from South China Sea.</title>
        <authorList>
            <person name="Huang H."/>
            <person name="Mo K."/>
            <person name="Hu Y."/>
        </authorList>
    </citation>
    <scope>NUCLEOTIDE SEQUENCE</scope>
    <source>
        <strain evidence="1">IB182363</strain>
    </source>
</reference>
<dbReference type="RefSeq" id="WP_190930554.1">
    <property type="nucleotide sequence ID" value="NZ_JACXJA010000035.1"/>
</dbReference>
<sequence length="730" mass="82811">MLMWDKPEVLEGLTIYRDHADRSTYYVIPSQPRFRIDDNGQPVFKFIKYRFPIDRQDGKKGGGFLIADVEFVVPEDKLTKIQSVLQERQDQDWRNRGLQPPAPQVKIGQMSFLRGSASITVLDSAGTFVEKITSPGAPSLYGKMITPFTVELSAEGATLLESALQDKGGVVQVAYDLWMPVRLPPITATVWFRAEKFMEFHQAIDVEENFWSEDSYRETLTEKMTETNSGGVNVDPGGVTDPKVISSVREWAWKNLEDGVAKMILGDIPPVDPNAASTWYKEHDLENINIDKVVSKVVSFRRTYKEGAIMEWNPSPRGTLPNITSMIGKDGKPFKWADFSRVVDLNDPFFKQLNVTTRANADFGKLPLDSIEVKIEYKQGAEHSVKEVLLKTPDEVGKFSTYIANDSYKYKYSYQVNYKNASERYQSPVIESDEEHLTINVGDTGILLVDIAQGDLNFNQVQEALVTLQYSDEDNGIRPIEQVFKLDKDHIDHRWVQVIFQPRRNPYRYRVKYYMSDGKEFMNDWQTGGSSKLFIDDPFSASKTVNVRGFGDFDTRIDTIFVDLKYRDDANAYTQTHSVALTKESSFEDWTFPVVSETAGMVTYSANIRFKDGTVQQVPETAADQNTIMLGDAVLYQEIEVMPDLVDFEAVKLIKVTMHYADEANGIDESGDLVFKKGAANTLRWSFPYKDKTKRSYDWSASYFLADGSVKKIAATTTSEKTLVLPEMPA</sequence>
<dbReference type="EMBL" id="JACXJA010000035">
    <property type="protein sequence ID" value="MBD2864933.1"/>
    <property type="molecule type" value="Genomic_DNA"/>
</dbReference>
<protein>
    <submittedName>
        <fullName evidence="1">Uncharacterized protein</fullName>
    </submittedName>
</protein>
<dbReference type="AlphaFoldDB" id="A0A927H227"/>
<evidence type="ECO:0000313" key="2">
    <source>
        <dbReference type="Proteomes" id="UP000639396"/>
    </source>
</evidence>
<keyword evidence="2" id="KW-1185">Reference proteome</keyword>
<proteinExistence type="predicted"/>
<comment type="caution">
    <text evidence="1">The sequence shown here is derived from an EMBL/GenBank/DDBJ whole genome shotgun (WGS) entry which is preliminary data.</text>
</comment>
<accession>A0A927H227</accession>